<name>A0A4R7J7A3_9ACTN</name>
<dbReference type="InterPro" id="IPR008984">
    <property type="entry name" value="SMAD_FHA_dom_sf"/>
</dbReference>
<dbReference type="RefSeq" id="WP_133753851.1">
    <property type="nucleotide sequence ID" value="NZ_CP171129.1"/>
</dbReference>
<evidence type="ECO:0000256" key="1">
    <source>
        <dbReference type="ARBA" id="ARBA00022553"/>
    </source>
</evidence>
<keyword evidence="1" id="KW-0597">Phosphoprotein</keyword>
<evidence type="ECO:0000313" key="4">
    <source>
        <dbReference type="Proteomes" id="UP000295371"/>
    </source>
</evidence>
<keyword evidence="4" id="KW-1185">Reference proteome</keyword>
<evidence type="ECO:0000313" key="3">
    <source>
        <dbReference type="EMBL" id="TDT33311.1"/>
    </source>
</evidence>
<dbReference type="PROSITE" id="PS50006">
    <property type="entry name" value="FHA_DOMAIN"/>
    <property type="match status" value="1"/>
</dbReference>
<evidence type="ECO:0000259" key="2">
    <source>
        <dbReference type="PROSITE" id="PS50006"/>
    </source>
</evidence>
<dbReference type="PANTHER" id="PTHR23308">
    <property type="entry name" value="NUCLEAR INHIBITOR OF PROTEIN PHOSPHATASE-1"/>
    <property type="match status" value="1"/>
</dbReference>
<dbReference type="OrthoDB" id="9815925at2"/>
<comment type="caution">
    <text evidence="3">The sequence shown here is derived from an EMBL/GenBank/DDBJ whole genome shotgun (WGS) entry which is preliminary data.</text>
</comment>
<dbReference type="AlphaFoldDB" id="A0A4R7J7A3"/>
<organism evidence="3 4">
    <name type="scientific">Naumannella halotolerans</name>
    <dbReference type="NCBI Taxonomy" id="993414"/>
    <lineage>
        <taxon>Bacteria</taxon>
        <taxon>Bacillati</taxon>
        <taxon>Actinomycetota</taxon>
        <taxon>Actinomycetes</taxon>
        <taxon>Propionibacteriales</taxon>
        <taxon>Propionibacteriaceae</taxon>
        <taxon>Naumannella</taxon>
    </lineage>
</organism>
<dbReference type="Pfam" id="PF13240">
    <property type="entry name" value="Zn_Ribbon_1"/>
    <property type="match status" value="1"/>
</dbReference>
<dbReference type="SUPFAM" id="SSF49879">
    <property type="entry name" value="SMAD/FHA domain"/>
    <property type="match status" value="1"/>
</dbReference>
<sequence>MPYCTNCGHNNPDGANFCARCGEPIVRPQEVENTEVDAFSDSTRVVQLSEDSVLGDLSADDEKAIDDLPQDSALLIVHRGGPGVRSRFLIDNDTTTVGRHPQADIFFDDITVSRHHAEFRRTDSGIVVADLGSLNGTYVNRALVDGEAPLKSGDEVQIGKFRMLFFASSRGVG</sequence>
<accession>A0A4R7J7A3</accession>
<protein>
    <submittedName>
        <fullName evidence="3">Zinc ribbon protein</fullName>
    </submittedName>
</protein>
<dbReference type="SMART" id="SM00240">
    <property type="entry name" value="FHA"/>
    <property type="match status" value="1"/>
</dbReference>
<proteinExistence type="predicted"/>
<dbReference type="EMBL" id="SOAW01000001">
    <property type="protein sequence ID" value="TDT33311.1"/>
    <property type="molecule type" value="Genomic_DNA"/>
</dbReference>
<dbReference type="Proteomes" id="UP000295371">
    <property type="component" value="Unassembled WGS sequence"/>
</dbReference>
<dbReference type="InterPro" id="IPR050923">
    <property type="entry name" value="Cell_Proc_Reg/RNA_Proc"/>
</dbReference>
<dbReference type="Gene3D" id="2.60.200.20">
    <property type="match status" value="1"/>
</dbReference>
<reference evidence="3 4" key="1">
    <citation type="submission" date="2019-03" db="EMBL/GenBank/DDBJ databases">
        <title>Genomic Encyclopedia of Archaeal and Bacterial Type Strains, Phase II (KMG-II): from individual species to whole genera.</title>
        <authorList>
            <person name="Goeker M."/>
        </authorList>
    </citation>
    <scope>NUCLEOTIDE SEQUENCE [LARGE SCALE GENOMIC DNA]</scope>
    <source>
        <strain evidence="3 4">DSM 24323</strain>
    </source>
</reference>
<dbReference type="InterPro" id="IPR000253">
    <property type="entry name" value="FHA_dom"/>
</dbReference>
<feature type="domain" description="FHA" evidence="2">
    <location>
        <begin position="95"/>
        <end position="144"/>
    </location>
</feature>
<dbReference type="InterPro" id="IPR026870">
    <property type="entry name" value="Zinc_ribbon_dom"/>
</dbReference>
<gene>
    <name evidence="3" type="ORF">CLV29_0922</name>
</gene>
<dbReference type="Pfam" id="PF00498">
    <property type="entry name" value="FHA"/>
    <property type="match status" value="1"/>
</dbReference>